<sequence>MFTDLNAHIVSSEPDSQGDFFLVTEACDSDGSFILHHFLTQYLKSSSKVVFLGLAQSFSHYNAVAQKLGVNLMAARTSGQLDFISGLQYSFPLMREEGSSVQSSSQDTILQDCIISKSLHPLYKQLQKYIGKETGTQTYDGTLLMIDDLSILHSLGVETSQIANFMQYCQQSGSIVSLLHCDGDEDEEMLSLSTQLQHACTCHLMIEGLPTGFSKDVHGQLTIRQKSSNVDNARPSKKMLQFKITDKNVSFFPAGTSSAVL</sequence>
<proteinExistence type="inferred from homology"/>
<accession>A0A7M7N1C0</accession>
<dbReference type="GO" id="GO:0033588">
    <property type="term" value="C:elongator holoenzyme complex"/>
    <property type="evidence" value="ECO:0000318"/>
    <property type="project" value="GO_Central"/>
</dbReference>
<comment type="similarity">
    <text evidence="2">Belongs to the ELP6 family.</text>
</comment>
<dbReference type="InParanoid" id="A0A7M7N1C0"/>
<dbReference type="KEGG" id="spu:752030"/>
<dbReference type="CDD" id="cd19495">
    <property type="entry name" value="Elp6"/>
    <property type="match status" value="1"/>
</dbReference>
<dbReference type="PANTHER" id="PTHR16184:SF6">
    <property type="entry name" value="ELONGATOR COMPLEX PROTEIN 6"/>
    <property type="match status" value="1"/>
</dbReference>
<dbReference type="UniPathway" id="UPA00988"/>
<dbReference type="EnsemblMetazoa" id="XM_030973753">
    <property type="protein sequence ID" value="XP_030829613"/>
    <property type="gene ID" value="LOC752030"/>
</dbReference>
<dbReference type="InterPro" id="IPR018627">
    <property type="entry name" value="ELP6"/>
</dbReference>
<dbReference type="RefSeq" id="XP_030829613.1">
    <property type="nucleotide sequence ID" value="XM_030973753.1"/>
</dbReference>
<dbReference type="OMA" id="MFTELNS"/>
<keyword evidence="5" id="KW-1185">Reference proteome</keyword>
<comment type="pathway">
    <text evidence="1">tRNA modification; 5-methoxycarbonylmethyl-2-thiouridine-tRNA biosynthesis.</text>
</comment>
<dbReference type="AlphaFoldDB" id="A0A7M7N1C0"/>
<dbReference type="FunCoup" id="A0A7M7N1C0">
    <property type="interactions" value="981"/>
</dbReference>
<dbReference type="PANTHER" id="PTHR16184">
    <property type="entry name" value="ELONGATOR COMPLEX PROTEIN 6"/>
    <property type="match status" value="1"/>
</dbReference>
<evidence type="ECO:0000256" key="3">
    <source>
        <dbReference type="ARBA" id="ARBA00020263"/>
    </source>
</evidence>
<dbReference type="Proteomes" id="UP000007110">
    <property type="component" value="Unassembled WGS sequence"/>
</dbReference>
<dbReference type="Gene3D" id="3.40.50.300">
    <property type="entry name" value="P-loop containing nucleotide triphosphate hydrolases"/>
    <property type="match status" value="1"/>
</dbReference>
<dbReference type="GO" id="GO:0002098">
    <property type="term" value="P:tRNA wobble uridine modification"/>
    <property type="evidence" value="ECO:0007669"/>
    <property type="project" value="InterPro"/>
</dbReference>
<dbReference type="GeneID" id="752030"/>
<dbReference type="OrthoDB" id="9995306at2759"/>
<dbReference type="Pfam" id="PF09807">
    <property type="entry name" value="ELP6"/>
    <property type="match status" value="1"/>
</dbReference>
<name>A0A7M7N1C0_STRPU</name>
<reference evidence="4" key="2">
    <citation type="submission" date="2021-01" db="UniProtKB">
        <authorList>
            <consortium name="EnsemblMetazoa"/>
        </authorList>
    </citation>
    <scope>IDENTIFICATION</scope>
</reference>
<evidence type="ECO:0000313" key="4">
    <source>
        <dbReference type="EnsemblMetazoa" id="XP_030829613"/>
    </source>
</evidence>
<dbReference type="InterPro" id="IPR027417">
    <property type="entry name" value="P-loop_NTPase"/>
</dbReference>
<dbReference type="FunFam" id="3.40.50.300:FF:003867">
    <property type="entry name" value="Predicted protein"/>
    <property type="match status" value="1"/>
</dbReference>
<evidence type="ECO:0000256" key="1">
    <source>
        <dbReference type="ARBA" id="ARBA00005043"/>
    </source>
</evidence>
<evidence type="ECO:0000313" key="5">
    <source>
        <dbReference type="Proteomes" id="UP000007110"/>
    </source>
</evidence>
<evidence type="ECO:0000256" key="2">
    <source>
        <dbReference type="ARBA" id="ARBA00008837"/>
    </source>
</evidence>
<dbReference type="CTD" id="54859"/>
<protein>
    <recommendedName>
        <fullName evidence="3">Elongator complex protein 6</fullName>
    </recommendedName>
</protein>
<reference evidence="5" key="1">
    <citation type="submission" date="2015-02" db="EMBL/GenBank/DDBJ databases">
        <title>Genome sequencing for Strongylocentrotus purpuratus.</title>
        <authorList>
            <person name="Murali S."/>
            <person name="Liu Y."/>
            <person name="Vee V."/>
            <person name="English A."/>
            <person name="Wang M."/>
            <person name="Skinner E."/>
            <person name="Han Y."/>
            <person name="Muzny D.M."/>
            <person name="Worley K.C."/>
            <person name="Gibbs R.A."/>
        </authorList>
    </citation>
    <scope>NUCLEOTIDE SEQUENCE</scope>
</reference>
<organism evidence="4 5">
    <name type="scientific">Strongylocentrotus purpuratus</name>
    <name type="common">Purple sea urchin</name>
    <dbReference type="NCBI Taxonomy" id="7668"/>
    <lineage>
        <taxon>Eukaryota</taxon>
        <taxon>Metazoa</taxon>
        <taxon>Echinodermata</taxon>
        <taxon>Eleutherozoa</taxon>
        <taxon>Echinozoa</taxon>
        <taxon>Echinoidea</taxon>
        <taxon>Euechinoidea</taxon>
        <taxon>Echinacea</taxon>
        <taxon>Camarodonta</taxon>
        <taxon>Echinidea</taxon>
        <taxon>Strongylocentrotidae</taxon>
        <taxon>Strongylocentrotus</taxon>
    </lineage>
</organism>